<comment type="similarity">
    <text evidence="2">Belongs to the UDP-glycosyltransferase family.</text>
</comment>
<dbReference type="PANTHER" id="PTHR48043">
    <property type="entry name" value="EG:EG0003.4 PROTEIN-RELATED"/>
    <property type="match status" value="1"/>
</dbReference>
<name>A0A835TMP7_9PASS</name>
<comment type="subcellular location">
    <subcellularLocation>
        <location evidence="1">Membrane</location>
        <topology evidence="1">Single-pass membrane protein</topology>
    </subcellularLocation>
</comment>
<feature type="transmembrane region" description="Helical" evidence="10">
    <location>
        <begin position="104"/>
        <end position="124"/>
    </location>
</feature>
<evidence type="ECO:0000256" key="1">
    <source>
        <dbReference type="ARBA" id="ARBA00004167"/>
    </source>
</evidence>
<keyword evidence="8 10" id="KW-1133">Transmembrane helix</keyword>
<evidence type="ECO:0000256" key="6">
    <source>
        <dbReference type="ARBA" id="ARBA00022692"/>
    </source>
</evidence>
<evidence type="ECO:0000313" key="12">
    <source>
        <dbReference type="EMBL" id="KAI1236953.1"/>
    </source>
</evidence>
<evidence type="ECO:0000256" key="7">
    <source>
        <dbReference type="ARBA" id="ARBA00022729"/>
    </source>
</evidence>
<dbReference type="InterPro" id="IPR002213">
    <property type="entry name" value="UDP_glucos_trans"/>
</dbReference>
<reference evidence="12 13" key="2">
    <citation type="journal article" date="2021" name="J. Hered.">
        <title>Feather Gene Expression Elucidates the Developmental Basis of Plumage Iridescence in African Starlings.</title>
        <authorList>
            <person name="Rubenstein D.R."/>
            <person name="Corvelo A."/>
            <person name="MacManes M.D."/>
            <person name="Maia R."/>
            <person name="Narzisi G."/>
            <person name="Rousaki A."/>
            <person name="Vandenabeele P."/>
            <person name="Shawkey M.D."/>
            <person name="Solomon J."/>
        </authorList>
    </citation>
    <scope>NUCLEOTIDE SEQUENCE [LARGE SCALE GENOMIC DNA]</scope>
    <source>
        <strain evidence="12">SS15</strain>
    </source>
</reference>
<comment type="caution">
    <text evidence="11">The sequence shown here is derived from an EMBL/GenBank/DDBJ whole genome shotgun (WGS) entry which is preliminary data.</text>
</comment>
<dbReference type="InterPro" id="IPR050271">
    <property type="entry name" value="UDP-glycosyltransferase"/>
</dbReference>
<organism evidence="11">
    <name type="scientific">Lamprotornis superbus</name>
    <dbReference type="NCBI Taxonomy" id="245042"/>
    <lineage>
        <taxon>Eukaryota</taxon>
        <taxon>Metazoa</taxon>
        <taxon>Chordata</taxon>
        <taxon>Craniata</taxon>
        <taxon>Vertebrata</taxon>
        <taxon>Euteleostomi</taxon>
        <taxon>Archelosauria</taxon>
        <taxon>Archosauria</taxon>
        <taxon>Dinosauria</taxon>
        <taxon>Saurischia</taxon>
        <taxon>Theropoda</taxon>
        <taxon>Coelurosauria</taxon>
        <taxon>Aves</taxon>
        <taxon>Neognathae</taxon>
        <taxon>Neoaves</taxon>
        <taxon>Telluraves</taxon>
        <taxon>Australaves</taxon>
        <taxon>Passeriformes</taxon>
        <taxon>Sturnidae</taxon>
        <taxon>Lamprotornis</taxon>
    </lineage>
</organism>
<dbReference type="GO" id="GO:0015020">
    <property type="term" value="F:glucuronosyltransferase activity"/>
    <property type="evidence" value="ECO:0007669"/>
    <property type="project" value="UniProtKB-EC"/>
</dbReference>
<accession>A0A835TMP7</accession>
<dbReference type="Proteomes" id="UP000618051">
    <property type="component" value="Unassembled WGS sequence"/>
</dbReference>
<dbReference type="Gene3D" id="3.40.50.2000">
    <property type="entry name" value="Glycogen Phosphorylase B"/>
    <property type="match status" value="3"/>
</dbReference>
<dbReference type="SUPFAM" id="SSF53756">
    <property type="entry name" value="UDP-Glycosyltransferase/glycogen phosphorylase"/>
    <property type="match status" value="4"/>
</dbReference>
<reference evidence="11" key="1">
    <citation type="submission" date="2020-10" db="EMBL/GenBank/DDBJ databases">
        <title>Feather gene expression reveals the developmental basis of iridescence in African starlings.</title>
        <authorList>
            <person name="Rubenstein D.R."/>
        </authorList>
    </citation>
    <scope>NUCLEOTIDE SEQUENCE</scope>
    <source>
        <strain evidence="11">SS15</strain>
        <tissue evidence="11">Liver</tissue>
    </source>
</reference>
<dbReference type="EC" id="2.4.1.17" evidence="3"/>
<evidence type="ECO:0000256" key="4">
    <source>
        <dbReference type="ARBA" id="ARBA00022676"/>
    </source>
</evidence>
<dbReference type="EMBL" id="JADDUC010000830">
    <property type="protein sequence ID" value="KAG0112830.1"/>
    <property type="molecule type" value="Genomic_DNA"/>
</dbReference>
<protein>
    <recommendedName>
        <fullName evidence="3">glucuronosyltransferase</fullName>
        <ecNumber evidence="3">2.4.1.17</ecNumber>
    </recommendedName>
</protein>
<proteinExistence type="inferred from homology"/>
<dbReference type="GO" id="GO:0016020">
    <property type="term" value="C:membrane"/>
    <property type="evidence" value="ECO:0007669"/>
    <property type="project" value="UniProtKB-SubCell"/>
</dbReference>
<dbReference type="FunFam" id="3.40.50.2000:FF:000066">
    <property type="entry name" value="UDP-glucuronosyltransferase 1-1"/>
    <property type="match status" value="3"/>
</dbReference>
<keyword evidence="9" id="KW-0325">Glycoprotein</keyword>
<keyword evidence="5 11" id="KW-0808">Transferase</keyword>
<dbReference type="Pfam" id="PF00201">
    <property type="entry name" value="UDPGT"/>
    <property type="match status" value="4"/>
</dbReference>
<dbReference type="AlphaFoldDB" id="A0A835TMP7"/>
<dbReference type="OrthoDB" id="5835829at2759"/>
<evidence type="ECO:0000256" key="10">
    <source>
        <dbReference type="SAM" id="Phobius"/>
    </source>
</evidence>
<reference evidence="12" key="3">
    <citation type="submission" date="2022-01" db="EMBL/GenBank/DDBJ databases">
        <authorList>
            <person name="Rubenstein D.R."/>
        </authorList>
    </citation>
    <scope>NUCLEOTIDE SEQUENCE</scope>
    <source>
        <strain evidence="12">SS15</strain>
        <tissue evidence="12">Liver</tissue>
    </source>
</reference>
<evidence type="ECO:0000256" key="3">
    <source>
        <dbReference type="ARBA" id="ARBA00012544"/>
    </source>
</evidence>
<evidence type="ECO:0000256" key="2">
    <source>
        <dbReference type="ARBA" id="ARBA00009995"/>
    </source>
</evidence>
<dbReference type="EMBL" id="JADDUC020000008">
    <property type="protein sequence ID" value="KAI1236953.1"/>
    <property type="molecule type" value="Genomic_DNA"/>
</dbReference>
<evidence type="ECO:0000256" key="8">
    <source>
        <dbReference type="ARBA" id="ARBA00022989"/>
    </source>
</evidence>
<gene>
    <name evidence="12" type="ORF">IHE44_0014171</name>
    <name evidence="11" type="ORF">IHE44_014196</name>
</gene>
<dbReference type="PANTHER" id="PTHR48043:SF161">
    <property type="entry name" value="UDP GLUCURONOSYLTRANSFERASE FAMILY 1 MEMBER A1"/>
    <property type="match status" value="1"/>
</dbReference>
<evidence type="ECO:0000256" key="9">
    <source>
        <dbReference type="ARBA" id="ARBA00023180"/>
    </source>
</evidence>
<keyword evidence="10" id="KW-0472">Membrane</keyword>
<keyword evidence="6 10" id="KW-0812">Transmembrane</keyword>
<evidence type="ECO:0000256" key="5">
    <source>
        <dbReference type="ARBA" id="ARBA00022679"/>
    </source>
</evidence>
<keyword evidence="4" id="KW-0328">Glycosyltransferase</keyword>
<sequence length="981" mass="110958">MTFFQRVENALISLLELDYCNGYYAEALKLSSEVLQRDVSLTDLVDSAAIWILRFDFVFEYGRPVMPNMVFVGGINCAKGKPLPKCQEEKSWSGLFSSKLRTRAYTMLLAVLLPFLCLLSPAAAGKLLVIPMEGSHWLSMKKVLVELSKRGHDIVVVAPDNKILIDSADVYELKTYPVPFTKEDMEEHIHSFSARTFSQDPFLVRFWKLLEDYRKSGTMFHASCKSLLYNQELMKYIGDSHFDALLTDPVSPCGQIIALHFSIPSVFFLRMVPCALDVRAAQGPDPPSYVPRMFSENTDHMTFSERVRNFLIALSESFSCNIAYSPFEELASEFLQKPMTMTELLSHGSIWLRRIDFVFEYPMPVMPNMVFIGGIHCGEKKKPLSQVTSGGKLLMVPMDRSHWLSLCSLLVALSQKGHQIVTMAPEANSIMEASAHYTLKSYLVLLCRNKLRACVRSLGNYLFERKPFHQRITALLEKAQFISNLYASSCSSLLRNKDLMQYLQSSKFDAVLTDPLVPCGEILALHLSVSSVFFLQRFPCSSDLQVTQCPDLPSYIPRTFMESSDHMALIQHVENSVLKFVDSFLCHFAYFPFELLALDVLHRQVKVEELLSHGSIWPERTDFGFEYPMPVMPNIVFIEGINCGKKKPLSQVSDCHGMAPGLSASPPVVVLFLSLLGLAAAGKLLVVPVDGSHWLSMREVVDMLQQKGHEVVVLAPEVSLHIKPSKNFVMKMYSVPYTQEDLKKEFQAFFHFSFEQGSFLERFVKAYQGIKRITNFGVSSCGHLLQNKELIRYLEESKFDAVFTDPFLPCGAILAEHLSLPAVYFLRGIPCGLDFDATQCPRPPSYVPRGFTQLTDHMTFLQRVKNLLYDIPDIFLCDFVNKPYSKLASEFLQQDVTVQNLLRQASVWLLRSEFVLEYPRPLMPNIIPIGGVNCAHKELPQDWWDAGWDHEAQYVAIPPIPKCGEGKDSLQTSPCTLGLAT</sequence>
<evidence type="ECO:0000313" key="11">
    <source>
        <dbReference type="EMBL" id="KAG0112830.1"/>
    </source>
</evidence>
<keyword evidence="13" id="KW-1185">Reference proteome</keyword>
<evidence type="ECO:0000313" key="13">
    <source>
        <dbReference type="Proteomes" id="UP000618051"/>
    </source>
</evidence>
<keyword evidence="7" id="KW-0732">Signal</keyword>